<gene>
    <name evidence="2" type="ORF">AB4875_01855</name>
</gene>
<keyword evidence="1" id="KW-0812">Transmembrane</keyword>
<accession>A0ABV3TSC9</accession>
<dbReference type="RefSeq" id="WP_368374335.1">
    <property type="nucleotide sequence ID" value="NZ_JBFRYB010000001.1"/>
</dbReference>
<evidence type="ECO:0000313" key="3">
    <source>
        <dbReference type="Proteomes" id="UP001557484"/>
    </source>
</evidence>
<feature type="transmembrane region" description="Helical" evidence="1">
    <location>
        <begin position="92"/>
        <end position="110"/>
    </location>
</feature>
<protein>
    <submittedName>
        <fullName evidence="2">Uncharacterized protein</fullName>
    </submittedName>
</protein>
<organism evidence="2 3">
    <name type="scientific">Zhongshania arctica</name>
    <dbReference type="NCBI Taxonomy" id="3238302"/>
    <lineage>
        <taxon>Bacteria</taxon>
        <taxon>Pseudomonadati</taxon>
        <taxon>Pseudomonadota</taxon>
        <taxon>Gammaproteobacteria</taxon>
        <taxon>Cellvibrionales</taxon>
        <taxon>Spongiibacteraceae</taxon>
        <taxon>Zhongshania</taxon>
    </lineage>
</organism>
<proteinExistence type="predicted"/>
<keyword evidence="3" id="KW-1185">Reference proteome</keyword>
<keyword evidence="1" id="KW-0472">Membrane</keyword>
<dbReference type="EMBL" id="JBFRYB010000001">
    <property type="protein sequence ID" value="MEX1664210.1"/>
    <property type="molecule type" value="Genomic_DNA"/>
</dbReference>
<evidence type="ECO:0000256" key="1">
    <source>
        <dbReference type="SAM" id="Phobius"/>
    </source>
</evidence>
<feature type="transmembrane region" description="Helical" evidence="1">
    <location>
        <begin position="52"/>
        <end position="72"/>
    </location>
</feature>
<comment type="caution">
    <text evidence="2">The sequence shown here is derived from an EMBL/GenBank/DDBJ whole genome shotgun (WGS) entry which is preliminary data.</text>
</comment>
<evidence type="ECO:0000313" key="2">
    <source>
        <dbReference type="EMBL" id="MEX1664210.1"/>
    </source>
</evidence>
<feature type="transmembrane region" description="Helical" evidence="1">
    <location>
        <begin position="20"/>
        <end position="40"/>
    </location>
</feature>
<name>A0ABV3TSC9_9GAMM</name>
<reference evidence="2 3" key="1">
    <citation type="journal article" date="2011" name="Int. J. Syst. Evol. Microbiol.">
        <title>Zhongshania antarctica gen. nov., sp. nov. and Zhongshania guokunii sp. nov., gammaproteobacteria respectively isolated from coastal attached (fast) ice and surface seawater of the Antarctic.</title>
        <authorList>
            <person name="Li H.J."/>
            <person name="Zhang X.Y."/>
            <person name="Chen C.X."/>
            <person name="Zhang Y.J."/>
            <person name="Gao Z.M."/>
            <person name="Yu Y."/>
            <person name="Chen X.L."/>
            <person name="Chen B."/>
            <person name="Zhang Y.Z."/>
        </authorList>
    </citation>
    <scope>NUCLEOTIDE SEQUENCE [LARGE SCALE GENOMIC DNA]</scope>
    <source>
        <strain evidence="2 3">R06B22</strain>
    </source>
</reference>
<sequence>MNNQTDEFSQEIYETLMIPFWLDASVGIVYVFTIALIIYVSHRLAFRKYVGGVGMLVCVYLSILAAIVPVVFPLSGEMVDLRDYVVLEVSQLASGIFGLFAVVNLLRFVLHITANKQRNSDSGAVAPSQVR</sequence>
<keyword evidence="1" id="KW-1133">Transmembrane helix</keyword>
<dbReference type="Proteomes" id="UP001557484">
    <property type="component" value="Unassembled WGS sequence"/>
</dbReference>